<proteinExistence type="predicted"/>
<dbReference type="GO" id="GO:0012505">
    <property type="term" value="C:endomembrane system"/>
    <property type="evidence" value="ECO:0007669"/>
    <property type="project" value="UniProtKB-SubCell"/>
</dbReference>
<dbReference type="RefSeq" id="WP_106335218.1">
    <property type="nucleotide sequence ID" value="NZ_PVZS01000003.1"/>
</dbReference>
<keyword evidence="5" id="KW-0472">Membrane</keyword>
<keyword evidence="2" id="KW-0813">Transport</keyword>
<accession>A0A2T1HX78</accession>
<dbReference type="AlphaFoldDB" id="A0A2T1HX78"/>
<evidence type="ECO:0000256" key="4">
    <source>
        <dbReference type="ARBA" id="ARBA00022519"/>
    </source>
</evidence>
<dbReference type="EMBL" id="PVZS01000003">
    <property type="protein sequence ID" value="PSC06303.1"/>
    <property type="molecule type" value="Genomic_DNA"/>
</dbReference>
<comment type="caution">
    <text evidence="6">The sequence shown here is derived from an EMBL/GenBank/DDBJ whole genome shotgun (WGS) entry which is preliminary data.</text>
</comment>
<keyword evidence="7" id="KW-1185">Reference proteome</keyword>
<evidence type="ECO:0000256" key="1">
    <source>
        <dbReference type="ARBA" id="ARBA00004308"/>
    </source>
</evidence>
<evidence type="ECO:0000313" key="7">
    <source>
        <dbReference type="Proteomes" id="UP000239772"/>
    </source>
</evidence>
<evidence type="ECO:0000256" key="2">
    <source>
        <dbReference type="ARBA" id="ARBA00022448"/>
    </source>
</evidence>
<dbReference type="Gene3D" id="3.40.190.10">
    <property type="entry name" value="Periplasmic binding protein-like II"/>
    <property type="match status" value="2"/>
</dbReference>
<dbReference type="OrthoDB" id="570524at2"/>
<dbReference type="CDD" id="cd13553">
    <property type="entry name" value="PBP2_NrtA_CpmA_like"/>
    <property type="match status" value="1"/>
</dbReference>
<sequence>MNTVLRVGFIPLVDAASLIVAAHKGFAAAQGLALDLQRQMSWATIRDRIATGRLDAAHMLAPMPIAAALGMPKGAPRLIAPVALGYNGNAVTVSERLWSAMVEQGATETGDPAANGAALARVVQARPAGSGPLSLAVVFPFSPHRYELLDWLSGAGLVPERDVRLPVVPPPFMADALEAGLIDGFCVGEPWNSAAILGGHGRLATTKAALMGRGPEKVLALRADWAEAHEESALALTRAIVGAARWCDAPENREELVALLAASDALDCPPEQLRPVLSGELPLDATRRLCAPEAIVFHAEGATEPSLGHAEWFYRQMTRWGDAPGGAEARAAALACFRPDLYARALG</sequence>
<dbReference type="Proteomes" id="UP000239772">
    <property type="component" value="Unassembled WGS sequence"/>
</dbReference>
<comment type="subcellular location">
    <subcellularLocation>
        <location evidence="1">Endomembrane system</location>
    </subcellularLocation>
</comment>
<dbReference type="PANTHER" id="PTHR30024:SF43">
    <property type="entry name" value="BLL4572 PROTEIN"/>
    <property type="match status" value="1"/>
</dbReference>
<protein>
    <submittedName>
        <fullName evidence="6">Nitrate transporter</fullName>
    </submittedName>
</protein>
<dbReference type="PANTHER" id="PTHR30024">
    <property type="entry name" value="ALIPHATIC SULFONATES-BINDING PROTEIN-RELATED"/>
    <property type="match status" value="1"/>
</dbReference>
<organism evidence="6 7">
    <name type="scientific">Alsobacter soli</name>
    <dbReference type="NCBI Taxonomy" id="2109933"/>
    <lineage>
        <taxon>Bacteria</taxon>
        <taxon>Pseudomonadati</taxon>
        <taxon>Pseudomonadota</taxon>
        <taxon>Alphaproteobacteria</taxon>
        <taxon>Hyphomicrobiales</taxon>
        <taxon>Alsobacteraceae</taxon>
        <taxon>Alsobacter</taxon>
    </lineage>
</organism>
<name>A0A2T1HX78_9HYPH</name>
<gene>
    <name evidence="6" type="ORF">SLNSH_03165</name>
</gene>
<evidence type="ECO:0000256" key="5">
    <source>
        <dbReference type="ARBA" id="ARBA00023136"/>
    </source>
</evidence>
<dbReference type="SUPFAM" id="SSF53850">
    <property type="entry name" value="Periplasmic binding protein-like II"/>
    <property type="match status" value="1"/>
</dbReference>
<reference evidence="7" key="1">
    <citation type="submission" date="2018-03" db="EMBL/GenBank/DDBJ databases">
        <authorList>
            <person name="Sun L."/>
            <person name="Liu H."/>
            <person name="Chen W."/>
            <person name="Huang K."/>
            <person name="Liu W."/>
            <person name="Gao X."/>
        </authorList>
    </citation>
    <scope>NUCLEOTIDE SEQUENCE [LARGE SCALE GENOMIC DNA]</scope>
    <source>
        <strain evidence="7">SH9</strain>
    </source>
</reference>
<evidence type="ECO:0000313" key="6">
    <source>
        <dbReference type="EMBL" id="PSC06303.1"/>
    </source>
</evidence>
<evidence type="ECO:0000256" key="3">
    <source>
        <dbReference type="ARBA" id="ARBA00022475"/>
    </source>
</evidence>
<keyword evidence="4" id="KW-0997">Cell inner membrane</keyword>
<dbReference type="Pfam" id="PF13379">
    <property type="entry name" value="NMT1_2"/>
    <property type="match status" value="1"/>
</dbReference>
<dbReference type="InterPro" id="IPR044527">
    <property type="entry name" value="NrtA/CpmA_ABC-bd_dom"/>
</dbReference>
<keyword evidence="3" id="KW-1003">Cell membrane</keyword>